<dbReference type="InterPro" id="IPR021760">
    <property type="entry name" value="RepC_C"/>
</dbReference>
<evidence type="ECO:0000313" key="5">
    <source>
        <dbReference type="Proteomes" id="UP001595704"/>
    </source>
</evidence>
<dbReference type="NCBIfam" id="NF010396">
    <property type="entry name" value="PRK13824.1"/>
    <property type="match status" value="1"/>
</dbReference>
<evidence type="ECO:0000313" key="4">
    <source>
        <dbReference type="EMBL" id="MFC3637450.1"/>
    </source>
</evidence>
<dbReference type="Proteomes" id="UP001595704">
    <property type="component" value="Unassembled WGS sequence"/>
</dbReference>
<evidence type="ECO:0000256" key="1">
    <source>
        <dbReference type="SAM" id="MobiDB-lite"/>
    </source>
</evidence>
<dbReference type="InterPro" id="IPR036390">
    <property type="entry name" value="WH_DNA-bd_sf"/>
</dbReference>
<reference evidence="5" key="1">
    <citation type="journal article" date="2019" name="Int. J. Syst. Evol. Microbiol.">
        <title>The Global Catalogue of Microorganisms (GCM) 10K type strain sequencing project: providing services to taxonomists for standard genome sequencing and annotation.</title>
        <authorList>
            <consortium name="The Broad Institute Genomics Platform"/>
            <consortium name="The Broad Institute Genome Sequencing Center for Infectious Disease"/>
            <person name="Wu L."/>
            <person name="Ma J."/>
        </authorList>
    </citation>
    <scope>NUCLEOTIDE SEQUENCE [LARGE SCALE GENOMIC DNA]</scope>
    <source>
        <strain evidence="5">KCTC 42282</strain>
    </source>
</reference>
<feature type="domain" description="Plasmid replication protein C C-terminal" evidence="3">
    <location>
        <begin position="296"/>
        <end position="394"/>
    </location>
</feature>
<dbReference type="InterPro" id="IPR011991">
    <property type="entry name" value="ArsR-like_HTH"/>
</dbReference>
<feature type="region of interest" description="Disordered" evidence="1">
    <location>
        <begin position="408"/>
        <end position="442"/>
    </location>
</feature>
<dbReference type="CDD" id="cd00090">
    <property type="entry name" value="HTH_ARSR"/>
    <property type="match status" value="1"/>
</dbReference>
<keyword evidence="5" id="KW-1185">Reference proteome</keyword>
<comment type="caution">
    <text evidence="4">The sequence shown here is derived from an EMBL/GenBank/DDBJ whole genome shotgun (WGS) entry which is preliminary data.</text>
</comment>
<dbReference type="InterPro" id="IPR047611">
    <property type="entry name" value="RepABC_RepC"/>
</dbReference>
<gene>
    <name evidence="4" type="primary">repC</name>
    <name evidence="4" type="ORF">ACFONL_08640</name>
</gene>
<dbReference type="SUPFAM" id="SSF46785">
    <property type="entry name" value="Winged helix' DNA-binding domain"/>
    <property type="match status" value="1"/>
</dbReference>
<dbReference type="Pfam" id="PF03428">
    <property type="entry name" value="RP-C"/>
    <property type="match status" value="1"/>
</dbReference>
<dbReference type="RefSeq" id="WP_376853111.1">
    <property type="nucleotide sequence ID" value="NZ_JBHRYC010000038.1"/>
</dbReference>
<protein>
    <submittedName>
        <fullName evidence="4">Plasmid replication protein RepC</fullName>
    </submittedName>
</protein>
<name>A0ABV7UFG8_9HYPH</name>
<dbReference type="Pfam" id="PF11800">
    <property type="entry name" value="RP-C_C"/>
    <property type="match status" value="1"/>
</dbReference>
<feature type="domain" description="Plasmid replication protein C N-terminal" evidence="2">
    <location>
        <begin position="13"/>
        <end position="186"/>
    </location>
</feature>
<accession>A0ABV7UFG8</accession>
<evidence type="ECO:0000259" key="3">
    <source>
        <dbReference type="Pfam" id="PF11800"/>
    </source>
</evidence>
<organism evidence="4 5">
    <name type="scientific">Camelimonas fluminis</name>
    <dbReference type="NCBI Taxonomy" id="1576911"/>
    <lineage>
        <taxon>Bacteria</taxon>
        <taxon>Pseudomonadati</taxon>
        <taxon>Pseudomonadota</taxon>
        <taxon>Alphaproteobacteria</taxon>
        <taxon>Hyphomicrobiales</taxon>
        <taxon>Chelatococcaceae</taxon>
        <taxon>Camelimonas</taxon>
    </lineage>
</organism>
<sequence length="442" mass="48961">MTHHVLTTPFGRRTMSLAMVASQMATRNTAPESAVNKWQVFRNICEARALLGPSDRALVVLNALLTFLPETMMTPDVNLVVFPSNAQLATRAHGMAPATLRRHLAVLVQTGLVIRRDSPNGKRYARKGRGGEIETAYGFDLAPLAARADEFSELAIHVADERRRRQLLRERITIARRDCAKLLETGANHYAGSLWEDFHARYRQLAASPARSASQNILEQHARNLDLLRGAIAEKLEKHLQNQGKLETKSGNESQTERHIHNSDKEICLIEETRSMGSVMGPPRSQSVNIQPEIHLATVLDACPDICDYATNPIHDWRDLHQAAAIARAAMGVSPDLWNAFRDRAGEDQAATVIAAILQRRERITHPGGYLRALNNRLETGQFSARPMLMALARERLAQANVHAARWSAASGNETDEKPSGDFRAPAGPVPAGFPHRQTPWA</sequence>
<evidence type="ECO:0000259" key="2">
    <source>
        <dbReference type="Pfam" id="PF03428"/>
    </source>
</evidence>
<proteinExistence type="predicted"/>
<dbReference type="NCBIfam" id="NF040974">
    <property type="entry name" value="RepABC_RepC"/>
    <property type="match status" value="1"/>
</dbReference>
<dbReference type="EMBL" id="JBHRYC010000038">
    <property type="protein sequence ID" value="MFC3637450.1"/>
    <property type="molecule type" value="Genomic_DNA"/>
</dbReference>
<dbReference type="InterPro" id="IPR005090">
    <property type="entry name" value="RepC_N"/>
</dbReference>